<feature type="region of interest" description="Disordered" evidence="1">
    <location>
        <begin position="38"/>
        <end position="62"/>
    </location>
</feature>
<accession>A0A8J2JPS8</accession>
<proteinExistence type="predicted"/>
<dbReference type="AlphaFoldDB" id="A0A8J2JPS8"/>
<organism evidence="2 3">
    <name type="scientific">Allacma fusca</name>
    <dbReference type="NCBI Taxonomy" id="39272"/>
    <lineage>
        <taxon>Eukaryota</taxon>
        <taxon>Metazoa</taxon>
        <taxon>Ecdysozoa</taxon>
        <taxon>Arthropoda</taxon>
        <taxon>Hexapoda</taxon>
        <taxon>Collembola</taxon>
        <taxon>Symphypleona</taxon>
        <taxon>Sminthuridae</taxon>
        <taxon>Allacma</taxon>
    </lineage>
</organism>
<gene>
    <name evidence="2" type="ORF">AFUS01_LOCUS2340</name>
</gene>
<keyword evidence="3" id="KW-1185">Reference proteome</keyword>
<name>A0A8J2JPS8_9HEXA</name>
<reference evidence="2" key="1">
    <citation type="submission" date="2021-06" db="EMBL/GenBank/DDBJ databases">
        <authorList>
            <person name="Hodson N. C."/>
            <person name="Mongue J. A."/>
            <person name="Jaron S. K."/>
        </authorList>
    </citation>
    <scope>NUCLEOTIDE SEQUENCE</scope>
</reference>
<sequence>MKRRRKEEQVPHVPWGVPSSSSLIQEALSRNFSDEMTMEQKPGLYSSQQIKNGRGASPKENTRLYRTSSLYCLYGSVMAHKGPS</sequence>
<evidence type="ECO:0000313" key="3">
    <source>
        <dbReference type="Proteomes" id="UP000708208"/>
    </source>
</evidence>
<protein>
    <submittedName>
        <fullName evidence="2">Uncharacterized protein</fullName>
    </submittedName>
</protein>
<evidence type="ECO:0000256" key="1">
    <source>
        <dbReference type="SAM" id="MobiDB-lite"/>
    </source>
</evidence>
<evidence type="ECO:0000313" key="2">
    <source>
        <dbReference type="EMBL" id="CAG7674876.1"/>
    </source>
</evidence>
<comment type="caution">
    <text evidence="2">The sequence shown here is derived from an EMBL/GenBank/DDBJ whole genome shotgun (WGS) entry which is preliminary data.</text>
</comment>
<dbReference type="Proteomes" id="UP000708208">
    <property type="component" value="Unassembled WGS sequence"/>
</dbReference>
<dbReference type="EMBL" id="CAJVCH010013335">
    <property type="protein sequence ID" value="CAG7674876.1"/>
    <property type="molecule type" value="Genomic_DNA"/>
</dbReference>